<keyword evidence="8" id="KW-0456">Lyase</keyword>
<evidence type="ECO:0000256" key="2">
    <source>
        <dbReference type="ARBA" id="ARBA00004696"/>
    </source>
</evidence>
<dbReference type="CDD" id="cd00331">
    <property type="entry name" value="IGPS"/>
    <property type="match status" value="1"/>
</dbReference>
<dbReference type="RefSeq" id="WP_316411973.1">
    <property type="nucleotide sequence ID" value="NZ_AP027080.1"/>
</dbReference>
<reference evidence="11" key="1">
    <citation type="journal article" date="2023" name="Int. J. Syst. Evol. Microbiol.">
        <title>Mesoterricola silvestris gen. nov., sp. nov., Mesoterricola sediminis sp. nov., Geothrix oryzae sp. nov., Geothrix edaphica sp. nov., Geothrix rubra sp. nov., and Geothrix limicola sp. nov., six novel members of Acidobacteriota isolated from soils.</title>
        <authorList>
            <person name="Itoh H."/>
            <person name="Sugisawa Y."/>
            <person name="Mise K."/>
            <person name="Xu Z."/>
            <person name="Kuniyasu M."/>
            <person name="Ushijima N."/>
            <person name="Kawano K."/>
            <person name="Kobayashi E."/>
            <person name="Shiratori Y."/>
            <person name="Masuda Y."/>
            <person name="Senoo K."/>
        </authorList>
    </citation>
    <scope>NUCLEOTIDE SEQUENCE [LARGE SCALE GENOMIC DNA]</scope>
    <source>
        <strain evidence="11">W79</strain>
    </source>
</reference>
<dbReference type="PANTHER" id="PTHR22854">
    <property type="entry name" value="TRYPTOPHAN BIOSYNTHESIS PROTEIN"/>
    <property type="match status" value="1"/>
</dbReference>
<dbReference type="EMBL" id="AP027080">
    <property type="protein sequence ID" value="BDU73321.1"/>
    <property type="molecule type" value="Genomic_DNA"/>
</dbReference>
<gene>
    <name evidence="10" type="primary">trpC</name>
    <name evidence="10" type="ORF">METEAL_24950</name>
</gene>
<keyword evidence="6" id="KW-0822">Tryptophan biosynthesis</keyword>
<evidence type="ECO:0000256" key="4">
    <source>
        <dbReference type="ARBA" id="ARBA00022605"/>
    </source>
</evidence>
<organism evidence="10 11">
    <name type="scientific">Mesoterricola silvestris</name>
    <dbReference type="NCBI Taxonomy" id="2927979"/>
    <lineage>
        <taxon>Bacteria</taxon>
        <taxon>Pseudomonadati</taxon>
        <taxon>Acidobacteriota</taxon>
        <taxon>Holophagae</taxon>
        <taxon>Holophagales</taxon>
        <taxon>Holophagaceae</taxon>
        <taxon>Mesoterricola</taxon>
    </lineage>
</organism>
<dbReference type="Proteomes" id="UP001238179">
    <property type="component" value="Chromosome"/>
</dbReference>
<dbReference type="GO" id="GO:0004640">
    <property type="term" value="F:phosphoribosylanthranilate isomerase activity"/>
    <property type="evidence" value="ECO:0007669"/>
    <property type="project" value="TreeGrafter"/>
</dbReference>
<keyword evidence="4" id="KW-0028">Amino-acid biosynthesis</keyword>
<feature type="domain" description="Indole-3-glycerol phosphate synthase" evidence="9">
    <location>
        <begin position="35"/>
        <end position="244"/>
    </location>
</feature>
<dbReference type="InterPro" id="IPR045186">
    <property type="entry name" value="Indole-3-glycerol_P_synth"/>
</dbReference>
<dbReference type="InterPro" id="IPR001468">
    <property type="entry name" value="Indole-3-GlycerolPSynthase_CS"/>
</dbReference>
<dbReference type="Pfam" id="PF00218">
    <property type="entry name" value="IGPS"/>
    <property type="match status" value="1"/>
</dbReference>
<dbReference type="PANTHER" id="PTHR22854:SF2">
    <property type="entry name" value="INDOLE-3-GLYCEROL-PHOSPHATE SYNTHASE"/>
    <property type="match status" value="1"/>
</dbReference>
<keyword evidence="11" id="KW-1185">Reference proteome</keyword>
<proteinExistence type="predicted"/>
<accession>A0AA48GWU2</accession>
<dbReference type="EC" id="4.1.1.48" evidence="3"/>
<dbReference type="GO" id="GO:0004425">
    <property type="term" value="F:indole-3-glycerol-phosphate synthase activity"/>
    <property type="evidence" value="ECO:0007669"/>
    <property type="project" value="UniProtKB-EC"/>
</dbReference>
<evidence type="ECO:0000313" key="10">
    <source>
        <dbReference type="EMBL" id="BDU73321.1"/>
    </source>
</evidence>
<evidence type="ECO:0000256" key="7">
    <source>
        <dbReference type="ARBA" id="ARBA00023141"/>
    </source>
</evidence>
<evidence type="ECO:0000256" key="5">
    <source>
        <dbReference type="ARBA" id="ARBA00022793"/>
    </source>
</evidence>
<evidence type="ECO:0000256" key="1">
    <source>
        <dbReference type="ARBA" id="ARBA00001633"/>
    </source>
</evidence>
<evidence type="ECO:0000256" key="3">
    <source>
        <dbReference type="ARBA" id="ARBA00012362"/>
    </source>
</evidence>
<dbReference type="AlphaFoldDB" id="A0AA48GWU2"/>
<name>A0AA48GWU2_9BACT</name>
<sequence length="250" mass="26666">MAGILETIVERERRRMEGQVFPTPFRARPLRGEGPFERALRRAELPVIAEFKRASPSLGPFALDADLASRLGAYARGGAACFSVLAESQAFGGRPEDIPLALGFGLPVLYKGFVCTRAHLEEACALGAQAVLLIVRVLGGELPAYAAAARALGLEPLVELHDPGEIPAAQACHARLVGWNVRNLADFSEGPADAAPLRRAFPGALLIRESGLRSPELAREALAQGFDALLIGEALMRAPDPAAYLDAVRR</sequence>
<dbReference type="PROSITE" id="PS00614">
    <property type="entry name" value="IGPS"/>
    <property type="match status" value="1"/>
</dbReference>
<evidence type="ECO:0000256" key="6">
    <source>
        <dbReference type="ARBA" id="ARBA00022822"/>
    </source>
</evidence>
<dbReference type="Gene3D" id="3.20.20.70">
    <property type="entry name" value="Aldolase class I"/>
    <property type="match status" value="1"/>
</dbReference>
<dbReference type="GO" id="GO:0000162">
    <property type="term" value="P:L-tryptophan biosynthetic process"/>
    <property type="evidence" value="ECO:0007669"/>
    <property type="project" value="UniProtKB-KW"/>
</dbReference>
<dbReference type="SUPFAM" id="SSF51366">
    <property type="entry name" value="Ribulose-phoshate binding barrel"/>
    <property type="match status" value="1"/>
</dbReference>
<comment type="pathway">
    <text evidence="2">Amino-acid biosynthesis; L-tryptophan biosynthesis; L-tryptophan from chorismate: step 4/5.</text>
</comment>
<dbReference type="InterPro" id="IPR013785">
    <property type="entry name" value="Aldolase_TIM"/>
</dbReference>
<dbReference type="InterPro" id="IPR011060">
    <property type="entry name" value="RibuloseP-bd_barrel"/>
</dbReference>
<dbReference type="KEGG" id="msil:METEAL_24950"/>
<protein>
    <recommendedName>
        <fullName evidence="3">indole-3-glycerol-phosphate synthase</fullName>
        <ecNumber evidence="3">4.1.1.48</ecNumber>
    </recommendedName>
</protein>
<evidence type="ECO:0000313" key="11">
    <source>
        <dbReference type="Proteomes" id="UP001238179"/>
    </source>
</evidence>
<dbReference type="InterPro" id="IPR013798">
    <property type="entry name" value="Indole-3-glycerol_P_synth_dom"/>
</dbReference>
<evidence type="ECO:0000259" key="9">
    <source>
        <dbReference type="Pfam" id="PF00218"/>
    </source>
</evidence>
<keyword evidence="7" id="KW-0057">Aromatic amino acid biosynthesis</keyword>
<evidence type="ECO:0000256" key="8">
    <source>
        <dbReference type="ARBA" id="ARBA00023239"/>
    </source>
</evidence>
<keyword evidence="5" id="KW-0210">Decarboxylase</keyword>
<comment type="catalytic activity">
    <reaction evidence="1">
        <text>1-(2-carboxyphenylamino)-1-deoxy-D-ribulose 5-phosphate + H(+) = (1S,2R)-1-C-(indol-3-yl)glycerol 3-phosphate + CO2 + H2O</text>
        <dbReference type="Rhea" id="RHEA:23476"/>
        <dbReference type="ChEBI" id="CHEBI:15377"/>
        <dbReference type="ChEBI" id="CHEBI:15378"/>
        <dbReference type="ChEBI" id="CHEBI:16526"/>
        <dbReference type="ChEBI" id="CHEBI:58613"/>
        <dbReference type="ChEBI" id="CHEBI:58866"/>
        <dbReference type="EC" id="4.1.1.48"/>
    </reaction>
</comment>